<evidence type="ECO:0000313" key="2">
    <source>
        <dbReference type="EMBL" id="KAH3667387.1"/>
    </source>
</evidence>
<dbReference type="RefSeq" id="XP_046062199.1">
    <property type="nucleotide sequence ID" value="XM_046203971.1"/>
</dbReference>
<dbReference type="EMBL" id="JAEUBE010000183">
    <property type="protein sequence ID" value="KAH3667387.1"/>
    <property type="molecule type" value="Genomic_DNA"/>
</dbReference>
<feature type="compositionally biased region" description="Basic and acidic residues" evidence="1">
    <location>
        <begin position="346"/>
        <end position="360"/>
    </location>
</feature>
<protein>
    <submittedName>
        <fullName evidence="2">Uncharacterized protein</fullName>
    </submittedName>
</protein>
<gene>
    <name evidence="2" type="ORF">OGAPHI_003036</name>
</gene>
<dbReference type="GeneID" id="70235003"/>
<name>A0A9P8P8S3_9ASCO</name>
<reference evidence="2" key="1">
    <citation type="journal article" date="2021" name="Open Biol.">
        <title>Shared evolutionary footprints suggest mitochondrial oxidative damage underlies multiple complex I losses in fungi.</title>
        <authorList>
            <person name="Schikora-Tamarit M.A."/>
            <person name="Marcet-Houben M."/>
            <person name="Nosek J."/>
            <person name="Gabaldon T."/>
        </authorList>
    </citation>
    <scope>NUCLEOTIDE SEQUENCE</scope>
    <source>
        <strain evidence="2">CBS6075</strain>
    </source>
</reference>
<reference evidence="2" key="2">
    <citation type="submission" date="2021-01" db="EMBL/GenBank/DDBJ databases">
        <authorList>
            <person name="Schikora-Tamarit M.A."/>
        </authorList>
    </citation>
    <scope>NUCLEOTIDE SEQUENCE</scope>
    <source>
        <strain evidence="2">CBS6075</strain>
    </source>
</reference>
<feature type="compositionally biased region" description="Basic residues" evidence="1">
    <location>
        <begin position="374"/>
        <end position="384"/>
    </location>
</feature>
<sequence length="384" mass="40399">MIRQNTVLIQENFVLTCSNALTSMLSRSSGENGRSLIISRIDDCNACTSGIGGLEKSVLDILVVSSSGAVGGASDAVATGFSVFEEYCPDLTSWRQASNVAIALSVVAVATPTAISHVIVSFAHRTASSSVDKPGIDAIGVEHMATDQTTHLVVVQQVIKTDRTHSGGEVEMVLIHGGCGSGGRFGELDLLELALVGQISFLRQFVDAADTVFVAVCGRRGGLLLLPGGVLFVDQDALVSVDNVFLAAVEPLGVRLDGEQVVDLLLSQLSFSGVPIRRVITGSVWGSVVCEVEGHVVFEVRLESVHGRAPGGPHVERVAGKLRSGTVKTVSGTDKVSEGEEDEEYSNDHPDTEGDEEQHGGRLAAYEVSSHVGLRGRGRGSSRR</sequence>
<organism evidence="2 3">
    <name type="scientific">Ogataea philodendri</name>
    <dbReference type="NCBI Taxonomy" id="1378263"/>
    <lineage>
        <taxon>Eukaryota</taxon>
        <taxon>Fungi</taxon>
        <taxon>Dikarya</taxon>
        <taxon>Ascomycota</taxon>
        <taxon>Saccharomycotina</taxon>
        <taxon>Pichiomycetes</taxon>
        <taxon>Pichiales</taxon>
        <taxon>Pichiaceae</taxon>
        <taxon>Ogataea</taxon>
    </lineage>
</organism>
<keyword evidence="3" id="KW-1185">Reference proteome</keyword>
<dbReference type="Proteomes" id="UP000769157">
    <property type="component" value="Unassembled WGS sequence"/>
</dbReference>
<proteinExistence type="predicted"/>
<dbReference type="AlphaFoldDB" id="A0A9P8P8S3"/>
<evidence type="ECO:0000256" key="1">
    <source>
        <dbReference type="SAM" id="MobiDB-lite"/>
    </source>
</evidence>
<evidence type="ECO:0000313" key="3">
    <source>
        <dbReference type="Proteomes" id="UP000769157"/>
    </source>
</evidence>
<accession>A0A9P8P8S3</accession>
<feature type="region of interest" description="Disordered" evidence="1">
    <location>
        <begin position="328"/>
        <end position="384"/>
    </location>
</feature>
<comment type="caution">
    <text evidence="2">The sequence shown here is derived from an EMBL/GenBank/DDBJ whole genome shotgun (WGS) entry which is preliminary data.</text>
</comment>